<evidence type="ECO:0000259" key="7">
    <source>
        <dbReference type="Pfam" id="PF04542"/>
    </source>
</evidence>
<comment type="caution">
    <text evidence="9">The sequence shown here is derived from an EMBL/GenBank/DDBJ whole genome shotgun (WGS) entry which is preliminary data.</text>
</comment>
<dbReference type="InterPro" id="IPR039425">
    <property type="entry name" value="RNA_pol_sigma-70-like"/>
</dbReference>
<evidence type="ECO:0000313" key="9">
    <source>
        <dbReference type="EMBL" id="MFD2255200.1"/>
    </source>
</evidence>
<dbReference type="PANTHER" id="PTHR43133">
    <property type="entry name" value="RNA POLYMERASE ECF-TYPE SIGMA FACTO"/>
    <property type="match status" value="1"/>
</dbReference>
<dbReference type="InterPro" id="IPR013249">
    <property type="entry name" value="RNA_pol_sigma70_r4_t2"/>
</dbReference>
<dbReference type="InterPro" id="IPR013324">
    <property type="entry name" value="RNA_pol_sigma_r3/r4-like"/>
</dbReference>
<keyword evidence="2" id="KW-0805">Transcription regulation</keyword>
<feature type="region of interest" description="Disordered" evidence="6">
    <location>
        <begin position="1"/>
        <end position="23"/>
    </location>
</feature>
<dbReference type="NCBIfam" id="TIGR02937">
    <property type="entry name" value="sigma70-ECF"/>
    <property type="match status" value="1"/>
</dbReference>
<evidence type="ECO:0000259" key="8">
    <source>
        <dbReference type="Pfam" id="PF08281"/>
    </source>
</evidence>
<evidence type="ECO:0000256" key="2">
    <source>
        <dbReference type="ARBA" id="ARBA00023015"/>
    </source>
</evidence>
<dbReference type="Pfam" id="PF04542">
    <property type="entry name" value="Sigma70_r2"/>
    <property type="match status" value="1"/>
</dbReference>
<sequence>MNKPRGAPSYPVQDPAGSAETDSQAIDPAEDLRLVALAQKGDMSAYDELIIRHRGKIYAMIRNMVKNDADAWDLSQDVFIKAWKALPRFEARARFSTWLFRISHNVVYDWVRKRKMESAGELNDEIFDRDKIDLSAKTAPAHVESPDDALSNTELREKIETALGKLSEEHREVVVLKDVQGLSYKEIAEVMDCTLGTVMSRLFYARQKLQTLLKDEYESR</sequence>
<feature type="domain" description="RNA polymerase sigma-70 region 2" evidence="7">
    <location>
        <begin position="49"/>
        <end position="115"/>
    </location>
</feature>
<feature type="domain" description="RNA polymerase sigma factor 70 region 4 type 2" evidence="8">
    <location>
        <begin position="156"/>
        <end position="209"/>
    </location>
</feature>
<reference evidence="10" key="1">
    <citation type="journal article" date="2019" name="Int. J. Syst. Evol. Microbiol.">
        <title>The Global Catalogue of Microorganisms (GCM) 10K type strain sequencing project: providing services to taxonomists for standard genome sequencing and annotation.</title>
        <authorList>
            <consortium name="The Broad Institute Genomics Platform"/>
            <consortium name="The Broad Institute Genome Sequencing Center for Infectious Disease"/>
            <person name="Wu L."/>
            <person name="Ma J."/>
        </authorList>
    </citation>
    <scope>NUCLEOTIDE SEQUENCE [LARGE SCALE GENOMIC DNA]</scope>
    <source>
        <strain evidence="10">CGMCC 4.7106</strain>
    </source>
</reference>
<accession>A0ABW5D387</accession>
<dbReference type="InterPro" id="IPR014284">
    <property type="entry name" value="RNA_pol_sigma-70_dom"/>
</dbReference>
<gene>
    <name evidence="9" type="ORF">ACFSSA_00800</name>
</gene>
<dbReference type="SUPFAM" id="SSF88946">
    <property type="entry name" value="Sigma2 domain of RNA polymerase sigma factors"/>
    <property type="match status" value="1"/>
</dbReference>
<name>A0ABW5D387_9BACT</name>
<dbReference type="InterPro" id="IPR007627">
    <property type="entry name" value="RNA_pol_sigma70_r2"/>
</dbReference>
<evidence type="ECO:0000256" key="5">
    <source>
        <dbReference type="ARBA" id="ARBA00023163"/>
    </source>
</evidence>
<keyword evidence="3" id="KW-0731">Sigma factor</keyword>
<dbReference type="SUPFAM" id="SSF88659">
    <property type="entry name" value="Sigma3 and sigma4 domains of RNA polymerase sigma factors"/>
    <property type="match status" value="1"/>
</dbReference>
<dbReference type="InterPro" id="IPR036388">
    <property type="entry name" value="WH-like_DNA-bd_sf"/>
</dbReference>
<protein>
    <submittedName>
        <fullName evidence="9">RNA polymerase sigma factor</fullName>
    </submittedName>
</protein>
<dbReference type="Proteomes" id="UP001597375">
    <property type="component" value="Unassembled WGS sequence"/>
</dbReference>
<evidence type="ECO:0000256" key="6">
    <source>
        <dbReference type="SAM" id="MobiDB-lite"/>
    </source>
</evidence>
<organism evidence="9 10">
    <name type="scientific">Luteolibacter algae</name>
    <dbReference type="NCBI Taxonomy" id="454151"/>
    <lineage>
        <taxon>Bacteria</taxon>
        <taxon>Pseudomonadati</taxon>
        <taxon>Verrucomicrobiota</taxon>
        <taxon>Verrucomicrobiia</taxon>
        <taxon>Verrucomicrobiales</taxon>
        <taxon>Verrucomicrobiaceae</taxon>
        <taxon>Luteolibacter</taxon>
    </lineage>
</organism>
<dbReference type="EMBL" id="JBHUIT010000001">
    <property type="protein sequence ID" value="MFD2255200.1"/>
    <property type="molecule type" value="Genomic_DNA"/>
</dbReference>
<dbReference type="RefSeq" id="WP_386817862.1">
    <property type="nucleotide sequence ID" value="NZ_JBHUIT010000001.1"/>
</dbReference>
<keyword evidence="4" id="KW-0238">DNA-binding</keyword>
<evidence type="ECO:0000256" key="4">
    <source>
        <dbReference type="ARBA" id="ARBA00023125"/>
    </source>
</evidence>
<evidence type="ECO:0000313" key="10">
    <source>
        <dbReference type="Proteomes" id="UP001597375"/>
    </source>
</evidence>
<dbReference type="Gene3D" id="1.10.1740.10">
    <property type="match status" value="1"/>
</dbReference>
<proteinExistence type="inferred from homology"/>
<dbReference type="Pfam" id="PF08281">
    <property type="entry name" value="Sigma70_r4_2"/>
    <property type="match status" value="1"/>
</dbReference>
<evidence type="ECO:0000256" key="3">
    <source>
        <dbReference type="ARBA" id="ARBA00023082"/>
    </source>
</evidence>
<dbReference type="InterPro" id="IPR013325">
    <property type="entry name" value="RNA_pol_sigma_r2"/>
</dbReference>
<evidence type="ECO:0000256" key="1">
    <source>
        <dbReference type="ARBA" id="ARBA00010641"/>
    </source>
</evidence>
<dbReference type="PANTHER" id="PTHR43133:SF8">
    <property type="entry name" value="RNA POLYMERASE SIGMA FACTOR HI_1459-RELATED"/>
    <property type="match status" value="1"/>
</dbReference>
<keyword evidence="5" id="KW-0804">Transcription</keyword>
<keyword evidence="10" id="KW-1185">Reference proteome</keyword>
<comment type="similarity">
    <text evidence="1">Belongs to the sigma-70 factor family. ECF subfamily.</text>
</comment>
<dbReference type="Gene3D" id="1.10.10.10">
    <property type="entry name" value="Winged helix-like DNA-binding domain superfamily/Winged helix DNA-binding domain"/>
    <property type="match status" value="1"/>
</dbReference>
<dbReference type="CDD" id="cd06171">
    <property type="entry name" value="Sigma70_r4"/>
    <property type="match status" value="1"/>
</dbReference>